<feature type="chain" id="PRO_5011484743" evidence="2">
    <location>
        <begin position="20"/>
        <end position="360"/>
    </location>
</feature>
<gene>
    <name evidence="3" type="ORF">SAMN04487960_103113</name>
</gene>
<dbReference type="Proteomes" id="UP000199675">
    <property type="component" value="Unassembled WGS sequence"/>
</dbReference>
<keyword evidence="4" id="KW-1185">Reference proteome</keyword>
<keyword evidence="2" id="KW-0732">Signal</keyword>
<evidence type="ECO:0000313" key="3">
    <source>
        <dbReference type="EMBL" id="SDW55709.1"/>
    </source>
</evidence>
<protein>
    <submittedName>
        <fullName evidence="3">Maltose operon substrate-binding protein (MalM)</fullName>
    </submittedName>
</protein>
<dbReference type="OrthoDB" id="9813383at2"/>
<dbReference type="RefSeq" id="WP_091811951.1">
    <property type="nucleotide sequence ID" value="NZ_FNNE01000003.1"/>
</dbReference>
<accession>A0A1H2UJE7</accession>
<evidence type="ECO:0000313" key="4">
    <source>
        <dbReference type="Proteomes" id="UP000199675"/>
    </source>
</evidence>
<dbReference type="Pfam" id="PF07148">
    <property type="entry name" value="MalM"/>
    <property type="match status" value="1"/>
</dbReference>
<dbReference type="GO" id="GO:0008643">
    <property type="term" value="P:carbohydrate transport"/>
    <property type="evidence" value="ECO:0007669"/>
    <property type="project" value="InterPro"/>
</dbReference>
<name>A0A1H2UJE7_9GAMM</name>
<reference evidence="3 4" key="1">
    <citation type="submission" date="2016-10" db="EMBL/GenBank/DDBJ databases">
        <authorList>
            <person name="de Groot N.N."/>
        </authorList>
    </citation>
    <scope>NUCLEOTIDE SEQUENCE [LARGE SCALE GENOMIC DNA]</scope>
    <source>
        <strain evidence="3 4">CGMCC 1.7059</strain>
    </source>
</reference>
<evidence type="ECO:0000256" key="1">
    <source>
        <dbReference type="SAM" id="MobiDB-lite"/>
    </source>
</evidence>
<dbReference type="EMBL" id="FNNE01000003">
    <property type="protein sequence ID" value="SDW55709.1"/>
    <property type="molecule type" value="Genomic_DNA"/>
</dbReference>
<proteinExistence type="predicted"/>
<organism evidence="3 4">
    <name type="scientific">Marinobacter mobilis</name>
    <dbReference type="NCBI Taxonomy" id="488533"/>
    <lineage>
        <taxon>Bacteria</taxon>
        <taxon>Pseudomonadati</taxon>
        <taxon>Pseudomonadota</taxon>
        <taxon>Gammaproteobacteria</taxon>
        <taxon>Pseudomonadales</taxon>
        <taxon>Marinobacteraceae</taxon>
        <taxon>Marinobacter</taxon>
    </lineage>
</organism>
<dbReference type="InterPro" id="IPR010794">
    <property type="entry name" value="MalM"/>
</dbReference>
<dbReference type="STRING" id="488533.SAMN04487960_103113"/>
<sequence>MVSRLHSRWLLLGVLAVFASGCQLHRTTPAAAADGQRYYTWVDEQGRVRQSPIQTEAASPEQTRSIEEVIDDVKAEQATGTAQGEGATSGAPLRQADPEYNLSNYPDGNELAEAGFIREGDRLPYFTWRDAQGNIRVSYFQPDSQAFSGNTRELPGLNLTPASVHLESDRAPALPVSSSGQLPEAFAVLGIEAPQQSYFERWRAHCCDGLGLQQTESWQLGREFRVLVEPSSPNWPLLEGDSHYRLIQLPREEDMPSFVLRLKSFNRDGMFVPSLAFLDSSLRPLRVVTDLVPEYRPENWHRLGFLDIRVPAMPQQGERWLLIFTRSSDVAGQTVIETERGPKVISHTATGMLSLSVSLP</sequence>
<evidence type="ECO:0000256" key="2">
    <source>
        <dbReference type="SAM" id="SignalP"/>
    </source>
</evidence>
<feature type="region of interest" description="Disordered" evidence="1">
    <location>
        <begin position="77"/>
        <end position="105"/>
    </location>
</feature>
<dbReference type="AlphaFoldDB" id="A0A1H2UJE7"/>
<dbReference type="PROSITE" id="PS51257">
    <property type="entry name" value="PROKAR_LIPOPROTEIN"/>
    <property type="match status" value="1"/>
</dbReference>
<feature type="signal peptide" evidence="2">
    <location>
        <begin position="1"/>
        <end position="19"/>
    </location>
</feature>
<dbReference type="GO" id="GO:0042597">
    <property type="term" value="C:periplasmic space"/>
    <property type="evidence" value="ECO:0007669"/>
    <property type="project" value="InterPro"/>
</dbReference>